<reference evidence="2 3" key="1">
    <citation type="submission" date="2012-11" db="EMBL/GenBank/DDBJ databases">
        <title>FINISHED of Natronococcus occultus SP4, DSM 3396.</title>
        <authorList>
            <consortium name="DOE Joint Genome Institute"/>
            <person name="Eisen J."/>
            <person name="Huntemann M."/>
            <person name="Wei C.-L."/>
            <person name="Han J."/>
            <person name="Detter J.C."/>
            <person name="Han C."/>
            <person name="Tapia R."/>
            <person name="Chen A."/>
            <person name="Kyrpides N."/>
            <person name="Mavromatis K."/>
            <person name="Markowitz V."/>
            <person name="Szeto E."/>
            <person name="Ivanova N."/>
            <person name="Mikhailova N."/>
            <person name="Ovchinnikova G."/>
            <person name="Pagani I."/>
            <person name="Pati A."/>
            <person name="Goodwin L."/>
            <person name="Nordberg H.P."/>
            <person name="Cantor M.N."/>
            <person name="Hua S.X."/>
            <person name="Woyke T."/>
            <person name="Eisen J."/>
            <person name="Klenk H.-P."/>
            <person name="Klenk H.-P."/>
        </authorList>
    </citation>
    <scope>NUCLEOTIDE SEQUENCE [LARGE SCALE GENOMIC DNA]</scope>
    <source>
        <strain evidence="2 3">SP4</strain>
    </source>
</reference>
<feature type="compositionally biased region" description="Polar residues" evidence="1">
    <location>
        <begin position="46"/>
        <end position="55"/>
    </location>
</feature>
<keyword evidence="3" id="KW-1185">Reference proteome</keyword>
<organism evidence="2 3">
    <name type="scientific">Natronococcus occultus SP4</name>
    <dbReference type="NCBI Taxonomy" id="694430"/>
    <lineage>
        <taxon>Archaea</taxon>
        <taxon>Methanobacteriati</taxon>
        <taxon>Methanobacteriota</taxon>
        <taxon>Stenosarchaea group</taxon>
        <taxon>Halobacteria</taxon>
        <taxon>Halobacteriales</taxon>
        <taxon>Natrialbaceae</taxon>
        <taxon>Natronococcus</taxon>
    </lineage>
</organism>
<dbReference type="eggNOG" id="arCOG02611">
    <property type="taxonomic scope" value="Archaea"/>
</dbReference>
<evidence type="ECO:0000313" key="2">
    <source>
        <dbReference type="EMBL" id="AGB39269.1"/>
    </source>
</evidence>
<dbReference type="InterPro" id="IPR001387">
    <property type="entry name" value="Cro/C1-type_HTH"/>
</dbReference>
<feature type="compositionally biased region" description="Basic and acidic residues" evidence="1">
    <location>
        <begin position="36"/>
        <end position="45"/>
    </location>
</feature>
<feature type="compositionally biased region" description="Polar residues" evidence="1">
    <location>
        <begin position="199"/>
        <end position="211"/>
    </location>
</feature>
<accession>L0K4H7</accession>
<dbReference type="InterPro" id="IPR036388">
    <property type="entry name" value="WH-like_DNA-bd_sf"/>
</dbReference>
<evidence type="ECO:0000313" key="3">
    <source>
        <dbReference type="Proteomes" id="UP000010878"/>
    </source>
</evidence>
<dbReference type="InterPro" id="IPR036390">
    <property type="entry name" value="WH_DNA-bd_sf"/>
</dbReference>
<dbReference type="Gene3D" id="1.10.10.10">
    <property type="entry name" value="Winged helix-like DNA-binding domain superfamily/Winged helix DNA-binding domain"/>
    <property type="match status" value="1"/>
</dbReference>
<feature type="region of interest" description="Disordered" evidence="1">
    <location>
        <begin position="199"/>
        <end position="219"/>
    </location>
</feature>
<proteinExistence type="predicted"/>
<dbReference type="KEGG" id="nou:Natoc_3545"/>
<evidence type="ECO:0000256" key="1">
    <source>
        <dbReference type="SAM" id="MobiDB-lite"/>
    </source>
</evidence>
<protein>
    <submittedName>
        <fullName evidence="2">Transcriptional regulator</fullName>
    </submittedName>
</protein>
<feature type="compositionally biased region" description="Basic and acidic residues" evidence="1">
    <location>
        <begin position="98"/>
        <end position="107"/>
    </location>
</feature>
<dbReference type="Proteomes" id="UP000010878">
    <property type="component" value="Chromosome"/>
</dbReference>
<dbReference type="SUPFAM" id="SSF46785">
    <property type="entry name" value="Winged helix' DNA-binding domain"/>
    <property type="match status" value="1"/>
</dbReference>
<feature type="region of interest" description="Disordered" evidence="1">
    <location>
        <begin position="1"/>
        <end position="113"/>
    </location>
</feature>
<feature type="compositionally biased region" description="Polar residues" evidence="1">
    <location>
        <begin position="69"/>
        <end position="83"/>
    </location>
</feature>
<dbReference type="CDD" id="cd00093">
    <property type="entry name" value="HTH_XRE"/>
    <property type="match status" value="1"/>
</dbReference>
<sequence>MKRFTDDTTTTTIVKRVLGRDGEESEEDDVAGETGVDERTEEKSDSSTTGDMETSEGTRADELAADTLPPSTTDHSLDSNTMNVFDDPADSVLETNTETEHDSRHNPPPDLASADLTEKQLETLREIRDQPTATQADLADELGVTSATINQRLNSIDGFDWVERRAFTEALFNQREAISGSLGEEKTNIVNSAVESVADTTTTMPESNDSNSDGEKVNTDLDNQYCEELTDQVHELTEHVQAVERQLETQSTASDSILTDPELAHKVLHACFTSDQISKEEELRILESFTQ</sequence>
<dbReference type="AlphaFoldDB" id="L0K4H7"/>
<dbReference type="HOGENOM" id="CLU_955167_0_0_2"/>
<gene>
    <name evidence="2" type="ORF">Natoc_3545</name>
</gene>
<dbReference type="EMBL" id="CP003929">
    <property type="protein sequence ID" value="AGB39269.1"/>
    <property type="molecule type" value="Genomic_DNA"/>
</dbReference>
<name>L0K4H7_9EURY</name>
<dbReference type="Pfam" id="PF13412">
    <property type="entry name" value="HTH_24"/>
    <property type="match status" value="1"/>
</dbReference>